<dbReference type="Gene3D" id="3.10.180.10">
    <property type="entry name" value="2,3-Dihydroxybiphenyl 1,2-Dioxygenase, domain 1"/>
    <property type="match status" value="2"/>
</dbReference>
<evidence type="ECO:0000313" key="2">
    <source>
        <dbReference type="EMBL" id="TKC16403.1"/>
    </source>
</evidence>
<dbReference type="RefSeq" id="WP_136832420.1">
    <property type="nucleotide sequence ID" value="NZ_SWBM01000003.1"/>
</dbReference>
<feature type="domain" description="VOC" evidence="1">
    <location>
        <begin position="10"/>
        <end position="137"/>
    </location>
</feature>
<dbReference type="PROSITE" id="PS51819">
    <property type="entry name" value="VOC"/>
    <property type="match status" value="2"/>
</dbReference>
<protein>
    <submittedName>
        <fullName evidence="2">Ring-cleaving dioxygenase</fullName>
    </submittedName>
</protein>
<dbReference type="PANTHER" id="PTHR36110">
    <property type="entry name" value="RING-CLEAVING DIOXYGENASE MHQE-RELATED"/>
    <property type="match status" value="1"/>
</dbReference>
<name>A0A4U1D3X0_9BACI</name>
<evidence type="ECO:0000313" key="3">
    <source>
        <dbReference type="Proteomes" id="UP000307756"/>
    </source>
</evidence>
<dbReference type="OrthoDB" id="9785698at2"/>
<comment type="caution">
    <text evidence="2">The sequence shown here is derived from an EMBL/GenBank/DDBJ whole genome shotgun (WGS) entry which is preliminary data.</text>
</comment>
<evidence type="ECO:0000259" key="1">
    <source>
        <dbReference type="PROSITE" id="PS51819"/>
    </source>
</evidence>
<keyword evidence="3" id="KW-1185">Reference proteome</keyword>
<accession>A0A4U1D3X0</accession>
<dbReference type="InterPro" id="IPR052537">
    <property type="entry name" value="Extradiol_RC_dioxygenase"/>
</dbReference>
<dbReference type="GO" id="GO:0051213">
    <property type="term" value="F:dioxygenase activity"/>
    <property type="evidence" value="ECO:0007669"/>
    <property type="project" value="UniProtKB-KW"/>
</dbReference>
<gene>
    <name evidence="2" type="ORF">FA727_15770</name>
</gene>
<dbReference type="InterPro" id="IPR029068">
    <property type="entry name" value="Glyas_Bleomycin-R_OHBP_Dase"/>
</dbReference>
<sequence>MENLSGIIRGIHHVTAGVEGAQEDVDFFTTIVGQRLVKQTVLMDGDLPIYHFYYGNRKAEIGTIMTSFPFKQSGVYGRRGSGQISVTGFTVPEGSLDFWKNRFEQKNVEHGEVEERFGQKRLSFFHPCGLGFELVEDPNDNREPCVSEDISEEYAVKGFHSVTMSIREVEEQLRFFTGPLGFRLTGQDGPYYQLEINEGGAAKTVNFKHEPDLPQGSWINGAGIVHHVAFAVADDEEMNKVRHFIEGLGYTDISEIKDRHYFHSCYVRSPGGVLCEFSTSDIGLGIDESIEDLGSTLLLPPWKLDEKEEIFNYLEPVVNPQVQKINK</sequence>
<feature type="domain" description="VOC" evidence="1">
    <location>
        <begin position="158"/>
        <end position="280"/>
    </location>
</feature>
<keyword evidence="2" id="KW-0223">Dioxygenase</keyword>
<dbReference type="PANTHER" id="PTHR36110:SF4">
    <property type="entry name" value="RING-CLEAVING DIOXYGENASE MHQA-RELATED"/>
    <property type="match status" value="1"/>
</dbReference>
<dbReference type="Proteomes" id="UP000307756">
    <property type="component" value="Unassembled WGS sequence"/>
</dbReference>
<dbReference type="AlphaFoldDB" id="A0A4U1D3X0"/>
<proteinExistence type="predicted"/>
<reference evidence="2 3" key="1">
    <citation type="journal article" date="2011" name="J. Microbiol.">
        <title>Bacillus kyonggiensis sp. nov., isolated from soil of a lettuce field.</title>
        <authorList>
            <person name="Dong K."/>
            <person name="Lee S."/>
        </authorList>
    </citation>
    <scope>NUCLEOTIDE SEQUENCE [LARGE SCALE GENOMIC DNA]</scope>
    <source>
        <strain evidence="2 3">NB22</strain>
    </source>
</reference>
<dbReference type="Pfam" id="PF00903">
    <property type="entry name" value="Glyoxalase"/>
    <property type="match status" value="1"/>
</dbReference>
<dbReference type="InterPro" id="IPR037523">
    <property type="entry name" value="VOC_core"/>
</dbReference>
<dbReference type="SUPFAM" id="SSF54593">
    <property type="entry name" value="Glyoxalase/Bleomycin resistance protein/Dihydroxybiphenyl dioxygenase"/>
    <property type="match status" value="1"/>
</dbReference>
<dbReference type="InterPro" id="IPR004360">
    <property type="entry name" value="Glyas_Fos-R_dOase_dom"/>
</dbReference>
<organism evidence="2 3">
    <name type="scientific">Robertmurraya kyonggiensis</name>
    <dbReference type="NCBI Taxonomy" id="1037680"/>
    <lineage>
        <taxon>Bacteria</taxon>
        <taxon>Bacillati</taxon>
        <taxon>Bacillota</taxon>
        <taxon>Bacilli</taxon>
        <taxon>Bacillales</taxon>
        <taxon>Bacillaceae</taxon>
        <taxon>Robertmurraya</taxon>
    </lineage>
</organism>
<dbReference type="EMBL" id="SWBM01000003">
    <property type="protein sequence ID" value="TKC16403.1"/>
    <property type="molecule type" value="Genomic_DNA"/>
</dbReference>
<keyword evidence="2" id="KW-0560">Oxidoreductase</keyword>